<comment type="caution">
    <text evidence="5">The sequence shown here is derived from an EMBL/GenBank/DDBJ whole genome shotgun (WGS) entry which is preliminary data.</text>
</comment>
<dbReference type="EMBL" id="JAJNCT010000003">
    <property type="protein sequence ID" value="MCD2163771.1"/>
    <property type="molecule type" value="Genomic_DNA"/>
</dbReference>
<evidence type="ECO:0000256" key="3">
    <source>
        <dbReference type="ARBA" id="ARBA00022737"/>
    </source>
</evidence>
<evidence type="ECO:0000313" key="5">
    <source>
        <dbReference type="EMBL" id="MCD2163771.1"/>
    </source>
</evidence>
<name>A0AAW4XRD1_9BURK</name>
<dbReference type="Gene3D" id="1.25.40.10">
    <property type="entry name" value="Tetratricopeptide repeat domain"/>
    <property type="match status" value="1"/>
</dbReference>
<evidence type="ECO:0000256" key="2">
    <source>
        <dbReference type="ARBA" id="ARBA00019992"/>
    </source>
</evidence>
<proteinExistence type="inferred from homology"/>
<dbReference type="AlphaFoldDB" id="A0AAW4XRD1"/>
<evidence type="ECO:0000313" key="6">
    <source>
        <dbReference type="Proteomes" id="UP001199260"/>
    </source>
</evidence>
<dbReference type="PANTHER" id="PTHR16263">
    <property type="entry name" value="TETRATRICOPEPTIDE REPEAT PROTEIN 38"/>
    <property type="match status" value="1"/>
</dbReference>
<protein>
    <recommendedName>
        <fullName evidence="2">Tetratricopeptide repeat protein 38</fullName>
    </recommendedName>
</protein>
<dbReference type="InterPro" id="IPR033891">
    <property type="entry name" value="TTC38"/>
</dbReference>
<dbReference type="CDD" id="cd05804">
    <property type="entry name" value="StaR_like"/>
    <property type="match status" value="1"/>
</dbReference>
<dbReference type="Proteomes" id="UP001199260">
    <property type="component" value="Unassembled WGS sequence"/>
</dbReference>
<dbReference type="SUPFAM" id="SSF48452">
    <property type="entry name" value="TPR-like"/>
    <property type="match status" value="1"/>
</dbReference>
<dbReference type="InterPro" id="IPR011990">
    <property type="entry name" value="TPR-like_helical_dom_sf"/>
</dbReference>
<keyword evidence="4" id="KW-0802">TPR repeat</keyword>
<keyword evidence="3" id="KW-0677">Repeat</keyword>
<organism evidence="5 6">
    <name type="scientific">Comamonas koreensis</name>
    <dbReference type="NCBI Taxonomy" id="160825"/>
    <lineage>
        <taxon>Bacteria</taxon>
        <taxon>Pseudomonadati</taxon>
        <taxon>Pseudomonadota</taxon>
        <taxon>Betaproteobacteria</taxon>
        <taxon>Burkholderiales</taxon>
        <taxon>Comamonadaceae</taxon>
        <taxon>Comamonas</taxon>
    </lineage>
</organism>
<dbReference type="RefSeq" id="WP_230770648.1">
    <property type="nucleotide sequence ID" value="NZ_JAJNCT010000003.1"/>
</dbReference>
<sequence length="446" mass="50088">MGMQHDLYGNPVSSDAAALPYLNDFAEGFAACEMRVLRILDIAVRDPSPLVQTWCAALHLFAEDAQAAQQARPFLQRARTQLVQAHDREAQWLAAIEAWAHGDTPLAAHRLEALVHHYPRDLAALKLAHYHAFNLGDSPAMLRMALAAQPHCADIPYFHGMLAFAYEQCHLLGPAERAARHALQLRFKEPWAHHALAHVLLTEGRVDEGLAFMQGASGSWTGLNSFMQTHNWWHLALFLMEDARHDEALQLHDRQVWGVVPAYSQDQIGSISLLARLELEGVDVGQRWQQLSPYLLQRQHDHVLPFLDLQYLYGLARAGQWQAAQQLLASMQSHADAQLQPRLRTAWQDVCLPAARGLLAHAQGQYQQAAQLLGPLIARLVEVGGSHAQRDLFSQLYWSALRHSGQWTALQNLVQPWHNQQPQSKRLAAHMRRIYQGLGLPAALAH</sequence>
<evidence type="ECO:0000256" key="1">
    <source>
        <dbReference type="ARBA" id="ARBA00005857"/>
    </source>
</evidence>
<keyword evidence="6" id="KW-1185">Reference proteome</keyword>
<comment type="similarity">
    <text evidence="1">Belongs to the TTC38 family.</text>
</comment>
<dbReference type="PANTHER" id="PTHR16263:SF4">
    <property type="entry name" value="TETRATRICOPEPTIDE REPEAT PROTEIN 38"/>
    <property type="match status" value="1"/>
</dbReference>
<gene>
    <name evidence="5" type="ORF">LPW39_01305</name>
</gene>
<reference evidence="5 6" key="1">
    <citation type="submission" date="2021-11" db="EMBL/GenBank/DDBJ databases">
        <title>Genome sequence.</title>
        <authorList>
            <person name="Sun Q."/>
        </authorList>
    </citation>
    <scope>NUCLEOTIDE SEQUENCE [LARGE SCALE GENOMIC DNA]</scope>
    <source>
        <strain evidence="5 6">KCTC 12005</strain>
    </source>
</reference>
<accession>A0AAW4XRD1</accession>
<evidence type="ECO:0000256" key="4">
    <source>
        <dbReference type="ARBA" id="ARBA00022803"/>
    </source>
</evidence>